<proteinExistence type="predicted"/>
<evidence type="ECO:0000313" key="2">
    <source>
        <dbReference type="Proteomes" id="UP000185557"/>
    </source>
</evidence>
<reference evidence="1 2" key="1">
    <citation type="submission" date="2016-11" db="EMBL/GenBank/DDBJ databases">
        <title>Draft Genome Sequences of Nine Cyanobacterial Strains from Diverse Habitats.</title>
        <authorList>
            <person name="Zhu T."/>
            <person name="Hou S."/>
            <person name="Lu X."/>
            <person name="Hess W.R."/>
        </authorList>
    </citation>
    <scope>NUCLEOTIDE SEQUENCE [LARGE SCALE GENOMIC DNA]</scope>
    <source>
        <strain evidence="1 2">NIES-30</strain>
    </source>
</reference>
<dbReference type="AlphaFoldDB" id="A0A1U7J8W3"/>
<dbReference type="OrthoDB" id="531962at2"/>
<accession>A0A1U7J8W3</accession>
<organism evidence="1 2">
    <name type="scientific">Phormidium tenue NIES-30</name>
    <dbReference type="NCBI Taxonomy" id="549789"/>
    <lineage>
        <taxon>Bacteria</taxon>
        <taxon>Bacillati</taxon>
        <taxon>Cyanobacteriota</taxon>
        <taxon>Cyanophyceae</taxon>
        <taxon>Oscillatoriophycideae</taxon>
        <taxon>Oscillatoriales</taxon>
        <taxon>Oscillatoriaceae</taxon>
        <taxon>Phormidium</taxon>
    </lineage>
</organism>
<name>A0A1U7J8W3_9CYAN</name>
<sequence>MAAGQPLGMLPLGMKALNRDRLHGLPLHRAVPAQISVLLILIWHHPVAGHPALELNFAMAQSEKFCRLIRSFIDGSVALTTAHT</sequence>
<dbReference type="EMBL" id="MRCG01000002">
    <property type="protein sequence ID" value="OKH49859.1"/>
    <property type="molecule type" value="Genomic_DNA"/>
</dbReference>
<gene>
    <name evidence="1" type="ORF">NIES30_03855</name>
</gene>
<evidence type="ECO:0000313" key="1">
    <source>
        <dbReference type="EMBL" id="OKH49859.1"/>
    </source>
</evidence>
<protein>
    <submittedName>
        <fullName evidence="1">Uncharacterized protein</fullName>
    </submittedName>
</protein>
<keyword evidence="2" id="KW-1185">Reference proteome</keyword>
<dbReference type="Proteomes" id="UP000185557">
    <property type="component" value="Unassembled WGS sequence"/>
</dbReference>
<dbReference type="STRING" id="549789.NIES30_03855"/>
<dbReference type="RefSeq" id="WP_073607098.1">
    <property type="nucleotide sequence ID" value="NZ_MRCG01000002.1"/>
</dbReference>
<comment type="caution">
    <text evidence="1">The sequence shown here is derived from an EMBL/GenBank/DDBJ whole genome shotgun (WGS) entry which is preliminary data.</text>
</comment>